<accession>A0A5N5DEY8</accession>
<dbReference type="EMBL" id="VCHE01000024">
    <property type="protein sequence ID" value="KAB2576369.1"/>
    <property type="molecule type" value="Genomic_DNA"/>
</dbReference>
<comment type="caution">
    <text evidence="3">The sequence shown here is derived from an EMBL/GenBank/DDBJ whole genome shotgun (WGS) entry which is preliminary data.</text>
</comment>
<evidence type="ECO:0000313" key="4">
    <source>
        <dbReference type="Proteomes" id="UP000325902"/>
    </source>
</evidence>
<feature type="compositionally biased region" description="Basic and acidic residues" evidence="1">
    <location>
        <begin position="265"/>
        <end position="278"/>
    </location>
</feature>
<dbReference type="Pfam" id="PF09994">
    <property type="entry name" value="T6SS_Tle1-like_cat"/>
    <property type="match status" value="1"/>
</dbReference>
<keyword evidence="4" id="KW-1185">Reference proteome</keyword>
<feature type="domain" description="T6SS Phospholipase effector Tle1-like catalytic" evidence="2">
    <location>
        <begin position="1"/>
        <end position="192"/>
    </location>
</feature>
<evidence type="ECO:0000259" key="2">
    <source>
        <dbReference type="Pfam" id="PF09994"/>
    </source>
</evidence>
<organism evidence="3 4">
    <name type="scientific">Lasiodiplodia theobromae</name>
    <dbReference type="NCBI Taxonomy" id="45133"/>
    <lineage>
        <taxon>Eukaryota</taxon>
        <taxon>Fungi</taxon>
        <taxon>Dikarya</taxon>
        <taxon>Ascomycota</taxon>
        <taxon>Pezizomycotina</taxon>
        <taxon>Dothideomycetes</taxon>
        <taxon>Dothideomycetes incertae sedis</taxon>
        <taxon>Botryosphaeriales</taxon>
        <taxon>Botryosphaeriaceae</taxon>
        <taxon>Lasiodiplodia</taxon>
    </lineage>
</organism>
<dbReference type="OrthoDB" id="3057168at2759"/>
<gene>
    <name evidence="3" type="ORF">DBV05_g4998</name>
</gene>
<sequence length="557" mass="62601">MGLLLPQHLQDFRRAYQIYREYGMAASETRALRPPDDLRFIKRLEEKMFKGVTVKAVGVWETVGALGLPDSKLTNLFPSLNRRFKFHDAALNSRIENAFQALALDEHRGAFTPTLWYLDPHYLDDHEQNANDPTSDRTKLRNSLQGKKVPNLKQCWFPGYHETIGGGNTLANAWMPDNTDIDDIALAWMCDQLEGLLAFDTKAAERILFSPPDTSSSPSSSSPSPSNTQQQQQWALGTNIDLMTLMPPLRLAVAGGSHARTPGQYRKDLRADEERAAPRDFATNESVHPCVRHRVEGFARAAVPYRPAPFFPPQQQQQQLAPQWRWEESTKHGGSGSGEPDGWGAKWVRPGVPGFDGGGGGGGFGGGGWLLLPSSSSSLWWWWEQKKPQQQQQQRSVMLHEWVVREMDGRTNFEARLLPWIVKEQLWARNRRLLKQSDEGAFDEKHGCRLFWTRSNWGSKKVVEGGNCRVHGDALVAVRTLRGDERPEAGRADERPEVGRVERVAVRNVHAEEDESVVQKQPHDVRASASRWTPDHEGTIFEGGPVGGTSLTVDEEL</sequence>
<evidence type="ECO:0000313" key="3">
    <source>
        <dbReference type="EMBL" id="KAB2576369.1"/>
    </source>
</evidence>
<dbReference type="PANTHER" id="PTHR33840">
    <property type="match status" value="1"/>
</dbReference>
<dbReference type="PANTHER" id="PTHR33840:SF16">
    <property type="entry name" value="DUF2235 DOMAIN-CONTAINING PROTEIN"/>
    <property type="match status" value="1"/>
</dbReference>
<feature type="region of interest" description="Disordered" evidence="1">
    <location>
        <begin position="309"/>
        <end position="345"/>
    </location>
</feature>
<feature type="region of interest" description="Disordered" evidence="1">
    <location>
        <begin position="512"/>
        <end position="557"/>
    </location>
</feature>
<feature type="region of interest" description="Disordered" evidence="1">
    <location>
        <begin position="209"/>
        <end position="232"/>
    </location>
</feature>
<name>A0A5N5DEY8_9PEZI</name>
<protein>
    <recommendedName>
        <fullName evidence="2">T6SS Phospholipase effector Tle1-like catalytic domain-containing protein</fullName>
    </recommendedName>
</protein>
<reference evidence="3 4" key="1">
    <citation type="journal article" date="2019" name="Sci. Rep.">
        <title>A multi-omics analysis of the grapevine pathogen Lasiodiplodia theobromae reveals that temperature affects the expression of virulence- and pathogenicity-related genes.</title>
        <authorList>
            <person name="Felix C."/>
            <person name="Meneses R."/>
            <person name="Goncalves M.F.M."/>
            <person name="Tilleman L."/>
            <person name="Duarte A.S."/>
            <person name="Jorrin-Novo J.V."/>
            <person name="Van de Peer Y."/>
            <person name="Deforce D."/>
            <person name="Van Nieuwerburgh F."/>
            <person name="Esteves A.C."/>
            <person name="Alves A."/>
        </authorList>
    </citation>
    <scope>NUCLEOTIDE SEQUENCE [LARGE SCALE GENOMIC DNA]</scope>
    <source>
        <strain evidence="3 4">LA-SOL3</strain>
    </source>
</reference>
<dbReference type="InterPro" id="IPR018712">
    <property type="entry name" value="Tle1-like_cat"/>
</dbReference>
<dbReference type="AlphaFoldDB" id="A0A5N5DEY8"/>
<dbReference type="Proteomes" id="UP000325902">
    <property type="component" value="Unassembled WGS sequence"/>
</dbReference>
<evidence type="ECO:0000256" key="1">
    <source>
        <dbReference type="SAM" id="MobiDB-lite"/>
    </source>
</evidence>
<feature type="compositionally biased region" description="Low complexity" evidence="1">
    <location>
        <begin position="313"/>
        <end position="324"/>
    </location>
</feature>
<feature type="compositionally biased region" description="Low complexity" evidence="1">
    <location>
        <begin position="210"/>
        <end position="232"/>
    </location>
</feature>
<proteinExistence type="predicted"/>
<feature type="region of interest" description="Disordered" evidence="1">
    <location>
        <begin position="255"/>
        <end position="281"/>
    </location>
</feature>